<proteinExistence type="inferred from homology"/>
<evidence type="ECO:0000256" key="2">
    <source>
        <dbReference type="ARBA" id="ARBA00022448"/>
    </source>
</evidence>
<evidence type="ECO:0000256" key="4">
    <source>
        <dbReference type="ARBA" id="ARBA00022840"/>
    </source>
</evidence>
<keyword evidence="2" id="KW-0813">Transport</keyword>
<keyword evidence="4" id="KW-0067">ATP-binding</keyword>
<evidence type="ECO:0000256" key="6">
    <source>
        <dbReference type="ARBA" id="ARBA00055994"/>
    </source>
</evidence>
<name>A0A143YCJ5_9LACT</name>
<dbReference type="InterPro" id="IPR017871">
    <property type="entry name" value="ABC_transporter-like_CS"/>
</dbReference>
<dbReference type="SMART" id="SM00382">
    <property type="entry name" value="AAA"/>
    <property type="match status" value="1"/>
</dbReference>
<dbReference type="GO" id="GO:0016887">
    <property type="term" value="F:ATP hydrolysis activity"/>
    <property type="evidence" value="ECO:0007669"/>
    <property type="project" value="InterPro"/>
</dbReference>
<dbReference type="Gene3D" id="3.40.50.300">
    <property type="entry name" value="P-loop containing nucleotide triphosphate hydrolases"/>
    <property type="match status" value="1"/>
</dbReference>
<comment type="catalytic activity">
    <reaction evidence="5">
        <text>ATP + H2O = ADP + phosphate + H(+)</text>
        <dbReference type="Rhea" id="RHEA:13065"/>
        <dbReference type="ChEBI" id="CHEBI:15377"/>
        <dbReference type="ChEBI" id="CHEBI:15378"/>
        <dbReference type="ChEBI" id="CHEBI:30616"/>
        <dbReference type="ChEBI" id="CHEBI:43474"/>
        <dbReference type="ChEBI" id="CHEBI:456216"/>
    </reaction>
</comment>
<evidence type="ECO:0000259" key="7">
    <source>
        <dbReference type="PROSITE" id="PS50893"/>
    </source>
</evidence>
<dbReference type="GO" id="GO:0005886">
    <property type="term" value="C:plasma membrane"/>
    <property type="evidence" value="ECO:0007669"/>
    <property type="project" value="TreeGrafter"/>
</dbReference>
<dbReference type="STRING" id="140314.SAMN04488076_101124"/>
<dbReference type="InterPro" id="IPR003439">
    <property type="entry name" value="ABC_transporter-like_ATP-bd"/>
</dbReference>
<evidence type="ECO:0000256" key="3">
    <source>
        <dbReference type="ARBA" id="ARBA00022741"/>
    </source>
</evidence>
<dbReference type="InterPro" id="IPR003593">
    <property type="entry name" value="AAA+_ATPase"/>
</dbReference>
<reference evidence="8 9" key="1">
    <citation type="submission" date="2016-02" db="EMBL/GenBank/DDBJ databases">
        <authorList>
            <person name="Wen L."/>
            <person name="He K."/>
            <person name="Yang H."/>
        </authorList>
    </citation>
    <scope>NUCLEOTIDE SEQUENCE [LARGE SCALE GENOMIC DNA]</scope>
    <source>
        <strain evidence="8">Trichococcus palustris</strain>
    </source>
</reference>
<dbReference type="PANTHER" id="PTHR24220">
    <property type="entry name" value="IMPORT ATP-BINDING PROTEIN"/>
    <property type="match status" value="1"/>
</dbReference>
<dbReference type="FunFam" id="3.40.50.300:FF:000056">
    <property type="entry name" value="Cell division ATP-binding protein FtsE"/>
    <property type="match status" value="1"/>
</dbReference>
<dbReference type="GO" id="GO:0022857">
    <property type="term" value="F:transmembrane transporter activity"/>
    <property type="evidence" value="ECO:0007669"/>
    <property type="project" value="TreeGrafter"/>
</dbReference>
<sequence>MLEVKDLGYRYEKAEHALYEHVNLQFEKGKMYSIIGASGSGKTTFLSLIAGLDKPTTGEILFDSEPLSKIGLTNYRNQKVSIVFQAYNLLPYMTVMQNIQTAMEITGSTVKDKKDYILKMLDKVGIAEELANKNIKLLSGGQQQRIAIVRSMCCDRDLIVADEPTGNLDEETTKEIISLFKDLAHNENKCVIIVTHEKELSDQCDISLELKNRAFHRIK</sequence>
<gene>
    <name evidence="8" type="ORF">Tpal_642</name>
</gene>
<evidence type="ECO:0000313" key="8">
    <source>
        <dbReference type="EMBL" id="CZQ85507.1"/>
    </source>
</evidence>
<dbReference type="InterPro" id="IPR015854">
    <property type="entry name" value="ABC_transpr_LolD-like"/>
</dbReference>
<dbReference type="Proteomes" id="UP000242754">
    <property type="component" value="Unassembled WGS sequence"/>
</dbReference>
<dbReference type="EMBL" id="FJNE01000002">
    <property type="protein sequence ID" value="CZQ85507.1"/>
    <property type="molecule type" value="Genomic_DNA"/>
</dbReference>
<keyword evidence="3" id="KW-0547">Nucleotide-binding</keyword>
<dbReference type="PROSITE" id="PS50893">
    <property type="entry name" value="ABC_TRANSPORTER_2"/>
    <property type="match status" value="1"/>
</dbReference>
<protein>
    <submittedName>
        <fullName evidence="8">Abc transporter</fullName>
    </submittedName>
</protein>
<dbReference type="RefSeq" id="WP_087031330.1">
    <property type="nucleotide sequence ID" value="NZ_FJNE01000002.1"/>
</dbReference>
<dbReference type="GO" id="GO:0005524">
    <property type="term" value="F:ATP binding"/>
    <property type="evidence" value="ECO:0007669"/>
    <property type="project" value="UniProtKB-KW"/>
</dbReference>
<evidence type="ECO:0000256" key="5">
    <source>
        <dbReference type="ARBA" id="ARBA00049360"/>
    </source>
</evidence>
<keyword evidence="9" id="KW-1185">Reference proteome</keyword>
<dbReference type="Pfam" id="PF00005">
    <property type="entry name" value="ABC_tran"/>
    <property type="match status" value="1"/>
</dbReference>
<dbReference type="InterPro" id="IPR027417">
    <property type="entry name" value="P-loop_NTPase"/>
</dbReference>
<accession>A0A143YCJ5</accession>
<comment type="similarity">
    <text evidence="1">Belongs to the ABC transporter superfamily.</text>
</comment>
<dbReference type="InterPro" id="IPR017911">
    <property type="entry name" value="MacB-like_ATP-bd"/>
</dbReference>
<feature type="domain" description="ABC transporter" evidence="7">
    <location>
        <begin position="2"/>
        <end position="218"/>
    </location>
</feature>
<dbReference type="OrthoDB" id="9791546at2"/>
<dbReference type="AlphaFoldDB" id="A0A143YCJ5"/>
<evidence type="ECO:0000256" key="1">
    <source>
        <dbReference type="ARBA" id="ARBA00005417"/>
    </source>
</evidence>
<dbReference type="PROSITE" id="PS00211">
    <property type="entry name" value="ABC_TRANSPORTER_1"/>
    <property type="match status" value="1"/>
</dbReference>
<dbReference type="PANTHER" id="PTHR24220:SF689">
    <property type="entry name" value="LIPOPROTEIN-RELEASING SYSTEM ATP-BINDING PROTEIN LOLD"/>
    <property type="match status" value="1"/>
</dbReference>
<evidence type="ECO:0000313" key="9">
    <source>
        <dbReference type="Proteomes" id="UP000242754"/>
    </source>
</evidence>
<dbReference type="SUPFAM" id="SSF52540">
    <property type="entry name" value="P-loop containing nucleoside triphosphate hydrolases"/>
    <property type="match status" value="1"/>
</dbReference>
<organism evidence="8 9">
    <name type="scientific">Trichococcus palustris</name>
    <dbReference type="NCBI Taxonomy" id="140314"/>
    <lineage>
        <taxon>Bacteria</taxon>
        <taxon>Bacillati</taxon>
        <taxon>Bacillota</taxon>
        <taxon>Bacilli</taxon>
        <taxon>Lactobacillales</taxon>
        <taxon>Carnobacteriaceae</taxon>
        <taxon>Trichococcus</taxon>
    </lineage>
</organism>
<comment type="function">
    <text evidence="6">Part of the ABC transporter FtsEX involved in cellular division. Has ATPase activity. Essential for cell division and viability.</text>
</comment>
<dbReference type="CDD" id="cd03255">
    <property type="entry name" value="ABC_MJ0796_LolCDE_FtsE"/>
    <property type="match status" value="1"/>
</dbReference>